<feature type="compositionally biased region" description="Low complexity" evidence="8">
    <location>
        <begin position="280"/>
        <end position="300"/>
    </location>
</feature>
<evidence type="ECO:0000256" key="6">
    <source>
        <dbReference type="ARBA" id="ARBA00023159"/>
    </source>
</evidence>
<dbReference type="PANTHER" id="PTHR31604:SF30">
    <property type="entry name" value="PROTEIN LATERAL ROOT PRIMORDIUM 1"/>
    <property type="match status" value="1"/>
</dbReference>
<sequence length="449" mass="44328">MATPLQSSLPLSSWWWPHSPTDDGSTPPAPHHGHVTSLADDAYSSTPTPVSDSGAFAGWVAAAGGGGGRGDDLSLGFNAAAAAAAAPAAASAASLWGPVAAASSRQAAALNYGLAAAGGGDVGMVLVAPAASYHHHRAAAAAAAATAAAAAAEPVFPLLGTGQCALDADTAKSSGAAAAAGVPPGSASAIHFWQSQPTTAAGAGGGSADKKPLPMLDYGGIGGPGGSGAATCHDCGNQAKKDCVHHRCRTCCKSRGFDCPTHVRSTWVPAARRRERQQLAGAASSPPTSSAFPAATTASAKKPRLLGSQTTTTTSRTSTSNATTPCSLDTSSSHQGDALPRHVRAPAVFRCVRVTSVDDGDDEFAYQAAVTINGHMFRGFLYDQGADDGRGGMASTSNDESSHGAGAAVPSISDLHLGSASAAVPPHLYSGGSGGPLILGGLGYGNTMN</sequence>
<reference evidence="9" key="1">
    <citation type="journal article" date="2005" name="PLoS Biol.">
        <title>The genomes of Oryza sativa: a history of duplications.</title>
        <authorList>
            <person name="Yu J."/>
            <person name="Wang J."/>
            <person name="Lin W."/>
            <person name="Li S."/>
            <person name="Li H."/>
            <person name="Zhou J."/>
            <person name="Ni P."/>
            <person name="Dong W."/>
            <person name="Hu S."/>
            <person name="Zeng C."/>
            <person name="Zhang J."/>
            <person name="Zhang Y."/>
            <person name="Li R."/>
            <person name="Xu Z."/>
            <person name="Li S."/>
            <person name="Li X."/>
            <person name="Zheng H."/>
            <person name="Cong L."/>
            <person name="Lin L."/>
            <person name="Yin J."/>
            <person name="Geng J."/>
            <person name="Li G."/>
            <person name="Shi J."/>
            <person name="Liu J."/>
            <person name="Lv H."/>
            <person name="Li J."/>
            <person name="Wang J."/>
            <person name="Deng Y."/>
            <person name="Ran L."/>
            <person name="Shi X."/>
            <person name="Wang X."/>
            <person name="Wu Q."/>
            <person name="Li C."/>
            <person name="Ren X."/>
            <person name="Wang J."/>
            <person name="Wang X."/>
            <person name="Li D."/>
            <person name="Liu D."/>
            <person name="Zhang X."/>
            <person name="Ji Z."/>
            <person name="Zhao W."/>
            <person name="Sun Y."/>
            <person name="Zhang Z."/>
            <person name="Bao J."/>
            <person name="Han Y."/>
            <person name="Dong L."/>
            <person name="Ji J."/>
            <person name="Chen P."/>
            <person name="Wu S."/>
            <person name="Liu J."/>
            <person name="Xiao Y."/>
            <person name="Bu D."/>
            <person name="Tan J."/>
            <person name="Yang L."/>
            <person name="Ye C."/>
            <person name="Zhang J."/>
            <person name="Xu J."/>
            <person name="Zhou Y."/>
            <person name="Yu Y."/>
            <person name="Zhang B."/>
            <person name="Zhuang S."/>
            <person name="Wei H."/>
            <person name="Liu B."/>
            <person name="Lei M."/>
            <person name="Yu H."/>
            <person name="Li Y."/>
            <person name="Xu H."/>
            <person name="Wei S."/>
            <person name="He X."/>
            <person name="Fang L."/>
            <person name="Zhang Z."/>
            <person name="Zhang Y."/>
            <person name="Huang X."/>
            <person name="Su Z."/>
            <person name="Tong W."/>
            <person name="Li J."/>
            <person name="Tong Z."/>
            <person name="Li S."/>
            <person name="Ye J."/>
            <person name="Wang L."/>
            <person name="Fang L."/>
            <person name="Lei T."/>
            <person name="Chen C."/>
            <person name="Chen H."/>
            <person name="Xu Z."/>
            <person name="Li H."/>
            <person name="Huang H."/>
            <person name="Zhang F."/>
            <person name="Xu H."/>
            <person name="Li N."/>
            <person name="Zhao C."/>
            <person name="Li S."/>
            <person name="Dong L."/>
            <person name="Huang Y."/>
            <person name="Li L."/>
            <person name="Xi Y."/>
            <person name="Qi Q."/>
            <person name="Li W."/>
            <person name="Zhang B."/>
            <person name="Hu W."/>
            <person name="Zhang Y."/>
            <person name="Tian X."/>
            <person name="Jiao Y."/>
            <person name="Liang X."/>
            <person name="Jin J."/>
            <person name="Gao L."/>
            <person name="Zheng W."/>
            <person name="Hao B."/>
            <person name="Liu S."/>
            <person name="Wang W."/>
            <person name="Yuan L."/>
            <person name="Cao M."/>
            <person name="McDermott J."/>
            <person name="Samudrala R."/>
            <person name="Wang J."/>
            <person name="Wong G.K."/>
            <person name="Yang H."/>
        </authorList>
    </citation>
    <scope>NUCLEOTIDE SEQUENCE [LARGE SCALE GENOMIC DNA]</scope>
</reference>
<dbReference type="GO" id="GO:0003677">
    <property type="term" value="F:DNA binding"/>
    <property type="evidence" value="ECO:0007669"/>
    <property type="project" value="UniProtKB-KW"/>
</dbReference>
<evidence type="ECO:0000256" key="3">
    <source>
        <dbReference type="ARBA" id="ARBA00022723"/>
    </source>
</evidence>
<reference evidence="9" key="2">
    <citation type="submission" date="2008-12" db="EMBL/GenBank/DDBJ databases">
        <title>Improved gene annotation of the rice (Oryza sativa) genomes.</title>
        <authorList>
            <person name="Wang J."/>
            <person name="Li R."/>
            <person name="Fan W."/>
            <person name="Huang Q."/>
            <person name="Zhang J."/>
            <person name="Zhou Y."/>
            <person name="Hu Y."/>
            <person name="Zi S."/>
            <person name="Li J."/>
            <person name="Ni P."/>
            <person name="Zheng H."/>
            <person name="Zhang Y."/>
            <person name="Zhao M."/>
            <person name="Hao Q."/>
            <person name="McDermott J."/>
            <person name="Samudrala R."/>
            <person name="Kristiansen K."/>
            <person name="Wong G.K.-S."/>
        </authorList>
    </citation>
    <scope>NUCLEOTIDE SEQUENCE</scope>
</reference>
<dbReference type="NCBIfam" id="TIGR01624">
    <property type="entry name" value="LRP1_Cterm"/>
    <property type="match status" value="1"/>
</dbReference>
<feature type="compositionally biased region" description="Low complexity" evidence="8">
    <location>
        <begin position="308"/>
        <end position="324"/>
    </location>
</feature>
<dbReference type="Proteomes" id="UP000007752">
    <property type="component" value="Chromosome 5"/>
</dbReference>
<evidence type="ECO:0000256" key="7">
    <source>
        <dbReference type="ARBA" id="ARBA00023242"/>
    </source>
</evidence>
<organism evidence="9">
    <name type="scientific">Oryza sativa subsp. japonica</name>
    <name type="common">Rice</name>
    <dbReference type="NCBI Taxonomy" id="39947"/>
    <lineage>
        <taxon>Eukaryota</taxon>
        <taxon>Viridiplantae</taxon>
        <taxon>Streptophyta</taxon>
        <taxon>Embryophyta</taxon>
        <taxon>Tracheophyta</taxon>
        <taxon>Spermatophyta</taxon>
        <taxon>Magnoliopsida</taxon>
        <taxon>Liliopsida</taxon>
        <taxon>Poales</taxon>
        <taxon>Poaceae</taxon>
        <taxon>BOP clade</taxon>
        <taxon>Oryzoideae</taxon>
        <taxon>Oryzeae</taxon>
        <taxon>Oryzinae</taxon>
        <taxon>Oryza</taxon>
        <taxon>Oryza sativa</taxon>
    </lineage>
</organism>
<keyword evidence="5" id="KW-0238">DNA-binding</keyword>
<evidence type="ECO:0000256" key="4">
    <source>
        <dbReference type="ARBA" id="ARBA00022833"/>
    </source>
</evidence>
<protein>
    <submittedName>
        <fullName evidence="9">Uncharacterized protein</fullName>
    </submittedName>
</protein>
<dbReference type="InterPro" id="IPR006511">
    <property type="entry name" value="SHI_C"/>
</dbReference>
<dbReference type="EMBL" id="CM000142">
    <property type="protein sequence ID" value="EEE63574.1"/>
    <property type="molecule type" value="Genomic_DNA"/>
</dbReference>
<accession>B9FPD3</accession>
<feature type="region of interest" description="Disordered" evidence="8">
    <location>
        <begin position="21"/>
        <end position="46"/>
    </location>
</feature>
<evidence type="ECO:0000256" key="8">
    <source>
        <dbReference type="SAM" id="MobiDB-lite"/>
    </source>
</evidence>
<keyword evidence="4" id="KW-0862">Zinc</keyword>
<evidence type="ECO:0000256" key="2">
    <source>
        <dbReference type="ARBA" id="ARBA00006911"/>
    </source>
</evidence>
<dbReference type="GO" id="GO:0046872">
    <property type="term" value="F:metal ion binding"/>
    <property type="evidence" value="ECO:0007669"/>
    <property type="project" value="UniProtKB-KW"/>
</dbReference>
<gene>
    <name evidence="9" type="ORF">OsJ_18391</name>
</gene>
<comment type="similarity">
    <text evidence="2">Belongs to the SHI protein family.</text>
</comment>
<evidence type="ECO:0000256" key="1">
    <source>
        <dbReference type="ARBA" id="ARBA00004123"/>
    </source>
</evidence>
<dbReference type="GO" id="GO:0003700">
    <property type="term" value="F:DNA-binding transcription factor activity"/>
    <property type="evidence" value="ECO:0007669"/>
    <property type="project" value="InterPro"/>
</dbReference>
<evidence type="ECO:0000313" key="9">
    <source>
        <dbReference type="EMBL" id="EEE63574.1"/>
    </source>
</evidence>
<dbReference type="InterPro" id="IPR006510">
    <property type="entry name" value="Znf_LRP1"/>
</dbReference>
<feature type="compositionally biased region" description="Polar residues" evidence="8">
    <location>
        <begin position="325"/>
        <end position="335"/>
    </location>
</feature>
<dbReference type="NCBIfam" id="TIGR01623">
    <property type="entry name" value="put_zinc_LRP1"/>
    <property type="match status" value="1"/>
</dbReference>
<dbReference type="GO" id="GO:0005634">
    <property type="term" value="C:nucleus"/>
    <property type="evidence" value="ECO:0007669"/>
    <property type="project" value="UniProtKB-SubCell"/>
</dbReference>
<keyword evidence="3" id="KW-0479">Metal-binding</keyword>
<dbReference type="AlphaFoldDB" id="B9FPD3"/>
<dbReference type="InterPro" id="IPR007818">
    <property type="entry name" value="SHI"/>
</dbReference>
<comment type="subcellular location">
    <subcellularLocation>
        <location evidence="1">Nucleus</location>
    </subcellularLocation>
</comment>
<name>B9FPD3_ORYSJ</name>
<dbReference type="Pfam" id="PF05142">
    <property type="entry name" value="DUF702"/>
    <property type="match status" value="1"/>
</dbReference>
<dbReference type="PANTHER" id="PTHR31604">
    <property type="entry name" value="PROTEIN LATERAL ROOT PRIMORDIUM 1"/>
    <property type="match status" value="1"/>
</dbReference>
<keyword evidence="7" id="KW-0539">Nucleus</keyword>
<evidence type="ECO:0000256" key="5">
    <source>
        <dbReference type="ARBA" id="ARBA00023125"/>
    </source>
</evidence>
<keyword evidence="6" id="KW-0010">Activator</keyword>
<proteinExistence type="inferred from homology"/>
<feature type="region of interest" description="Disordered" evidence="8">
    <location>
        <begin position="276"/>
        <end position="339"/>
    </location>
</feature>